<feature type="domain" description="Putative auto-transporter adhesin head GIN" evidence="2">
    <location>
        <begin position="40"/>
        <end position="204"/>
    </location>
</feature>
<dbReference type="Proteomes" id="UP001623559">
    <property type="component" value="Unassembled WGS sequence"/>
</dbReference>
<keyword evidence="1" id="KW-0732">Signal</keyword>
<organism evidence="3 4">
    <name type="scientific">Aquirufa novilacunae</name>
    <dbReference type="NCBI Taxonomy" id="3139305"/>
    <lineage>
        <taxon>Bacteria</taxon>
        <taxon>Pseudomonadati</taxon>
        <taxon>Bacteroidota</taxon>
        <taxon>Cytophagia</taxon>
        <taxon>Cytophagales</taxon>
        <taxon>Flectobacillaceae</taxon>
        <taxon>Aquirufa</taxon>
    </lineage>
</organism>
<dbReference type="EMBL" id="JBEWZG010000003">
    <property type="protein sequence ID" value="MFL0206940.1"/>
    <property type="molecule type" value="Genomic_DNA"/>
</dbReference>
<name>A0ABW8T244_9BACT</name>
<dbReference type="RefSeq" id="WP_406778485.1">
    <property type="nucleotide sequence ID" value="NZ_JBEWZG010000003.1"/>
</dbReference>
<dbReference type="Gene3D" id="2.160.20.120">
    <property type="match status" value="2"/>
</dbReference>
<proteinExistence type="predicted"/>
<accession>A0ABW8T244</accession>
<evidence type="ECO:0000256" key="1">
    <source>
        <dbReference type="SAM" id="SignalP"/>
    </source>
</evidence>
<evidence type="ECO:0000313" key="3">
    <source>
        <dbReference type="EMBL" id="MFL0206940.1"/>
    </source>
</evidence>
<gene>
    <name evidence="3" type="ORF">V7S74_09310</name>
</gene>
<dbReference type="Pfam" id="PF10988">
    <property type="entry name" value="DUF2807"/>
    <property type="match status" value="1"/>
</dbReference>
<evidence type="ECO:0000259" key="2">
    <source>
        <dbReference type="Pfam" id="PF10988"/>
    </source>
</evidence>
<protein>
    <submittedName>
        <fullName evidence="3">DUF2807 domain-containing protein</fullName>
    </submittedName>
</protein>
<comment type="caution">
    <text evidence="3">The sequence shown here is derived from an EMBL/GenBank/DDBJ whole genome shotgun (WGS) entry which is preliminary data.</text>
</comment>
<evidence type="ECO:0000313" key="4">
    <source>
        <dbReference type="Proteomes" id="UP001623559"/>
    </source>
</evidence>
<dbReference type="InterPro" id="IPR021255">
    <property type="entry name" value="DUF2807"/>
</dbReference>
<reference evidence="3 4" key="1">
    <citation type="submission" date="2024-07" db="EMBL/GenBank/DDBJ databases">
        <authorList>
            <person name="Pitt A."/>
            <person name="Hahn M.W."/>
        </authorList>
    </citation>
    <scope>NUCLEOTIDE SEQUENCE [LARGE SCALE GENOMIC DNA]</scope>
    <source>
        <strain evidence="3 4">2-AUSEE-184A6</strain>
    </source>
</reference>
<sequence length="211" mass="23666">MNKIQLLLILLLGMTTVSLGQADPFTGSEKISKKQYDFTHFTKISLLDIDGETEITTGDSFKIEIKMREKYLPILFVSENNNELQIKFNYTRENNKYIFDPRIRIKITCPSLTEVYKQGNSSVRLHVKNQSAFFLSNEGNGSATLKGKLEDLKIKNEGNGKTDARKLVAKNVQVESYGNGNVLIQATEYASGKRNGNGLIIQEGKAPLKLN</sequence>
<feature type="chain" id="PRO_5047110526" evidence="1">
    <location>
        <begin position="23"/>
        <end position="211"/>
    </location>
</feature>
<feature type="signal peptide" evidence="1">
    <location>
        <begin position="1"/>
        <end position="22"/>
    </location>
</feature>